<dbReference type="EMBL" id="LN887662">
    <property type="protein sequence ID" value="CUR42105.1"/>
    <property type="molecule type" value="Genomic_DNA"/>
</dbReference>
<dbReference type="AlphaFoldDB" id="A0A0U5JW55"/>
<gene>
    <name evidence="1" type="ORF">LRLP16767_LR202_01893</name>
</gene>
<proteinExistence type="predicted"/>
<dbReference type="RefSeq" id="WP_102816826.1">
    <property type="nucleotide sequence ID" value="NZ_CP065330.1"/>
</dbReference>
<accession>A0A0U5JW55</accession>
<evidence type="ECO:0000313" key="1">
    <source>
        <dbReference type="EMBL" id="CUR42105.1"/>
    </source>
</evidence>
<reference evidence="2" key="1">
    <citation type="submission" date="2015-10" db="EMBL/GenBank/DDBJ databases">
        <authorList>
            <person name="Crossman L.C."/>
        </authorList>
    </citation>
    <scope>NUCLEOTIDE SEQUENCE [LARGE SCALE GENOMIC DNA]</scope>
    <source>
        <strain evidence="2">20-2</strain>
    </source>
</reference>
<protein>
    <submittedName>
        <fullName evidence="1">Uncharacterized protein</fullName>
    </submittedName>
</protein>
<organism evidence="1 2">
    <name type="scientific">Limosilactobacillus reuteri</name>
    <name type="common">Lactobacillus reuteri</name>
    <dbReference type="NCBI Taxonomy" id="1598"/>
    <lineage>
        <taxon>Bacteria</taxon>
        <taxon>Bacillati</taxon>
        <taxon>Bacillota</taxon>
        <taxon>Bacilli</taxon>
        <taxon>Lactobacillales</taxon>
        <taxon>Lactobacillaceae</taxon>
        <taxon>Limosilactobacillus</taxon>
    </lineage>
</organism>
<evidence type="ECO:0000313" key="2">
    <source>
        <dbReference type="Proteomes" id="UP000235484"/>
    </source>
</evidence>
<dbReference type="Proteomes" id="UP000235484">
    <property type="component" value="Unassembled WGS sequence"/>
</dbReference>
<name>A0A0U5JW55_LIMRT</name>
<sequence>MNYIERAEKLILLITFKKHDQQIAIPQEFFQEESDDIKLSIDDHRILITGNIKLRGLLQQYKKILRYILDNNEKTTFFTYGLGIQGVLENTLEINNPVNIGSVLNVFPAITDKFSDNETTSIGNFDISFTSELNGDELVVSIRSERNKISLFSAISHDTKKGKDSNDMNELYKKALNSFKNLVNQEEVDYDC</sequence>